<evidence type="ECO:0000313" key="2">
    <source>
        <dbReference type="Proteomes" id="UP001500325"/>
    </source>
</evidence>
<comment type="caution">
    <text evidence="1">The sequence shown here is derived from an EMBL/GenBank/DDBJ whole genome shotgun (WGS) entry which is preliminary data.</text>
</comment>
<dbReference type="RefSeq" id="WP_345377839.1">
    <property type="nucleotide sequence ID" value="NZ_BAABIC010000001.1"/>
</dbReference>
<gene>
    <name evidence="1" type="ORF">GCM10023215_03500</name>
</gene>
<dbReference type="InterPro" id="IPR010254">
    <property type="entry name" value="B12-dep_deHydtase_bsu"/>
</dbReference>
<dbReference type="InterPro" id="IPR003208">
    <property type="entry name" value="Dehydtase/Dehydtase_re"/>
</dbReference>
<dbReference type="SUPFAM" id="SSF52968">
    <property type="entry name" value="B12-dependent dehydatase associated subunit"/>
    <property type="match status" value="1"/>
</dbReference>
<protein>
    <submittedName>
        <fullName evidence="1">Glycerol dehydratase reactivase beta/small subunit family protein</fullName>
    </submittedName>
</protein>
<accession>A0ABP8VY31</accession>
<sequence length="113" mass="11461">MTEKPAIVLRHGGSPDPAVLREVCAGAEEEGVPTRVEQVRAAGADGAVALAHAAALESPLETGIGIDESGGVAVHHASLPAEAPVQRVEAGSPRPDLRIAGRTAARIVKVLPL</sequence>
<dbReference type="EMBL" id="BAABIC010000001">
    <property type="protein sequence ID" value="GAA4675009.1"/>
    <property type="molecule type" value="Genomic_DNA"/>
</dbReference>
<dbReference type="Proteomes" id="UP001500325">
    <property type="component" value="Unassembled WGS sequence"/>
</dbReference>
<dbReference type="Pfam" id="PF02288">
    <property type="entry name" value="Dehydratase_MU"/>
    <property type="match status" value="1"/>
</dbReference>
<reference evidence="2" key="1">
    <citation type="journal article" date="2019" name="Int. J. Syst. Evol. Microbiol.">
        <title>The Global Catalogue of Microorganisms (GCM) 10K type strain sequencing project: providing services to taxonomists for standard genome sequencing and annotation.</title>
        <authorList>
            <consortium name="The Broad Institute Genomics Platform"/>
            <consortium name="The Broad Institute Genome Sequencing Center for Infectious Disease"/>
            <person name="Wu L."/>
            <person name="Ma J."/>
        </authorList>
    </citation>
    <scope>NUCLEOTIDE SEQUENCE [LARGE SCALE GENOMIC DNA]</scope>
    <source>
        <strain evidence="2">JCM 18055</strain>
    </source>
</reference>
<proteinExistence type="predicted"/>
<keyword evidence="2" id="KW-1185">Reference proteome</keyword>
<evidence type="ECO:0000313" key="1">
    <source>
        <dbReference type="EMBL" id="GAA4675009.1"/>
    </source>
</evidence>
<dbReference type="Gene3D" id="3.40.50.10150">
    <property type="entry name" value="B12-dependent dehydatase associated subunit"/>
    <property type="match status" value="1"/>
</dbReference>
<organism evidence="1 2">
    <name type="scientific">Pseudonocardia yuanmonensis</name>
    <dbReference type="NCBI Taxonomy" id="1095914"/>
    <lineage>
        <taxon>Bacteria</taxon>
        <taxon>Bacillati</taxon>
        <taxon>Actinomycetota</taxon>
        <taxon>Actinomycetes</taxon>
        <taxon>Pseudonocardiales</taxon>
        <taxon>Pseudonocardiaceae</taxon>
        <taxon>Pseudonocardia</taxon>
    </lineage>
</organism>
<name>A0ABP8VY31_9PSEU</name>